<dbReference type="Gene3D" id="3.40.50.12780">
    <property type="entry name" value="N-terminal domain of ligase-like"/>
    <property type="match status" value="1"/>
</dbReference>
<dbReference type="GO" id="GO:0043041">
    <property type="term" value="P:amino acid activation for nonribosomal peptide biosynthetic process"/>
    <property type="evidence" value="ECO:0007669"/>
    <property type="project" value="TreeGrafter"/>
</dbReference>
<dbReference type="PANTHER" id="PTHR45527">
    <property type="entry name" value="NONRIBOSOMAL PEPTIDE SYNTHETASE"/>
    <property type="match status" value="1"/>
</dbReference>
<dbReference type="InterPro" id="IPR009081">
    <property type="entry name" value="PP-bd_ACP"/>
</dbReference>
<protein>
    <submittedName>
        <fullName evidence="2">NRPS</fullName>
    </submittedName>
</protein>
<dbReference type="SUPFAM" id="SSF47336">
    <property type="entry name" value="ACP-like"/>
    <property type="match status" value="1"/>
</dbReference>
<accession>B1VRJ7</accession>
<dbReference type="PROSITE" id="PS50075">
    <property type="entry name" value="CARRIER"/>
    <property type="match status" value="1"/>
</dbReference>
<evidence type="ECO:0000259" key="1">
    <source>
        <dbReference type="PROSITE" id="PS50075"/>
    </source>
</evidence>
<dbReference type="InterPro" id="IPR036736">
    <property type="entry name" value="ACP-like_sf"/>
</dbReference>
<dbReference type="SUPFAM" id="SSF56801">
    <property type="entry name" value="Acetyl-CoA synthetase-like"/>
    <property type="match status" value="1"/>
</dbReference>
<dbReference type="GO" id="GO:0031177">
    <property type="term" value="F:phosphopantetheine binding"/>
    <property type="evidence" value="ECO:0007669"/>
    <property type="project" value="TreeGrafter"/>
</dbReference>
<dbReference type="FunFam" id="3.40.50.980:FF:000001">
    <property type="entry name" value="Non-ribosomal peptide synthetase"/>
    <property type="match status" value="1"/>
</dbReference>
<name>B1VRJ7_STRGG</name>
<dbReference type="InterPro" id="IPR020845">
    <property type="entry name" value="AMP-binding_CS"/>
</dbReference>
<dbReference type="Pfam" id="PF00501">
    <property type="entry name" value="AMP-binding"/>
    <property type="match status" value="1"/>
</dbReference>
<proteinExistence type="predicted"/>
<dbReference type="GO" id="GO:0005737">
    <property type="term" value="C:cytoplasm"/>
    <property type="evidence" value="ECO:0007669"/>
    <property type="project" value="TreeGrafter"/>
</dbReference>
<dbReference type="KEGG" id="sgr:SGR_586"/>
<evidence type="ECO:0000313" key="2">
    <source>
        <dbReference type="EMBL" id="BAG17415.1"/>
    </source>
</evidence>
<dbReference type="eggNOG" id="COG1020">
    <property type="taxonomic scope" value="Bacteria"/>
</dbReference>
<dbReference type="Gene3D" id="3.30.300.30">
    <property type="match status" value="1"/>
</dbReference>
<dbReference type="PANTHER" id="PTHR45527:SF1">
    <property type="entry name" value="FATTY ACID SYNTHASE"/>
    <property type="match status" value="1"/>
</dbReference>
<dbReference type="PROSITE" id="PS00455">
    <property type="entry name" value="AMP_BINDING"/>
    <property type="match status" value="1"/>
</dbReference>
<dbReference type="Pfam" id="PF00550">
    <property type="entry name" value="PP-binding"/>
    <property type="match status" value="1"/>
</dbReference>
<dbReference type="EMBL" id="AP009493">
    <property type="protein sequence ID" value="BAG17415.1"/>
    <property type="molecule type" value="Genomic_DNA"/>
</dbReference>
<dbReference type="HOGENOM" id="CLU_000022_2_12_11"/>
<dbReference type="GO" id="GO:0044550">
    <property type="term" value="P:secondary metabolite biosynthetic process"/>
    <property type="evidence" value="ECO:0007669"/>
    <property type="project" value="TreeGrafter"/>
</dbReference>
<evidence type="ECO:0000313" key="3">
    <source>
        <dbReference type="Proteomes" id="UP000001685"/>
    </source>
</evidence>
<sequence length="604" mass="64600">MTIGREPSCDEGSSTSGYAWFADQAEQRPDATALIQGDVRMTYGELHSGVIALSEHLLRHGVGPEQAVGLLASRSPDLVAGLLAILRSGGAYVPLGTDLPAERLAFMVGDTSMAVALTDAEHRHRLAEHGVGTCLLSAPAADAARAPSQPPAADPSGLAYVLYTSGSTGNPKGVAVEHRGLANYVRWAVSEFSGGRPVDSLLHTPLSFDFSLTSFFLPLVTGGTLHLAPRDHEPEDLATAIQNPTLDLVRLTPSHIEMLMARLGDQRDLPGPRQFVVGGEILRARHVTALNRIFPGSVVYNHYGPTETVVGRCFLRLDASAGFAVEDYAPDDPLPIGDPIPHTRLAVDHADEDPGVGELLISGVGIARGYLNLPEATEKSFVTLPDGEGRLYRTGDLVRLDRRGRPVVVGRADGQTKIRGHRVETAEIEARLRATDGVRAAAVVKAREPRDILAAFVVTDSGSSDPDTGRLRTALAASLPPYMIPQHFSALDALPLTRHGKLDRSLLQDLVESEVREGSGRTQAEPDSEPDPVVRTVCALCERILGVRDVRPSDNFVDLGGDSITAMKLAAACRREGITVRSVRFLTADRLADMFRDASVSGGR</sequence>
<dbReference type="PATRIC" id="fig|455632.4.peg.568"/>
<dbReference type="InterPro" id="IPR042099">
    <property type="entry name" value="ANL_N_sf"/>
</dbReference>
<dbReference type="InterPro" id="IPR010071">
    <property type="entry name" value="AA_adenyl_dom"/>
</dbReference>
<dbReference type="CDD" id="cd05930">
    <property type="entry name" value="A_NRPS"/>
    <property type="match status" value="1"/>
</dbReference>
<dbReference type="Proteomes" id="UP000001685">
    <property type="component" value="Chromosome"/>
</dbReference>
<organism evidence="2 3">
    <name type="scientific">Streptomyces griseus subsp. griseus (strain JCM 4626 / CBS 651.72 / NBRC 13350 / KCC S-0626 / ISP 5235)</name>
    <dbReference type="NCBI Taxonomy" id="455632"/>
    <lineage>
        <taxon>Bacteria</taxon>
        <taxon>Bacillati</taxon>
        <taxon>Actinomycetota</taxon>
        <taxon>Actinomycetes</taxon>
        <taxon>Kitasatosporales</taxon>
        <taxon>Streptomycetaceae</taxon>
        <taxon>Streptomyces</taxon>
    </lineage>
</organism>
<dbReference type="InterPro" id="IPR025110">
    <property type="entry name" value="AMP-bd_C"/>
</dbReference>
<dbReference type="InterPro" id="IPR045851">
    <property type="entry name" value="AMP-bd_C_sf"/>
</dbReference>
<gene>
    <name evidence="2" type="ordered locus">SGR_586</name>
</gene>
<dbReference type="Gene3D" id="1.10.1200.10">
    <property type="entry name" value="ACP-like"/>
    <property type="match status" value="1"/>
</dbReference>
<dbReference type="Pfam" id="PF13193">
    <property type="entry name" value="AMP-binding_C"/>
    <property type="match status" value="1"/>
</dbReference>
<reference evidence="3" key="1">
    <citation type="journal article" date="2008" name="J. Bacteriol.">
        <title>Genome sequence of the streptomycin-producing microorganism Streptomyces griseus IFO 13350.</title>
        <authorList>
            <person name="Ohnishi Y."/>
            <person name="Ishikawa J."/>
            <person name="Hara H."/>
            <person name="Suzuki H."/>
            <person name="Ikenoya M."/>
            <person name="Ikeda H."/>
            <person name="Yamashita A."/>
            <person name="Hattori M."/>
            <person name="Horinouchi S."/>
        </authorList>
    </citation>
    <scope>NUCLEOTIDE SEQUENCE [LARGE SCALE GENOMIC DNA]</scope>
    <source>
        <strain evidence="3">JCM 4626 / NBRC 13350</strain>
    </source>
</reference>
<dbReference type="AlphaFoldDB" id="B1VRJ7"/>
<dbReference type="InterPro" id="IPR000873">
    <property type="entry name" value="AMP-dep_synth/lig_dom"/>
</dbReference>
<dbReference type="NCBIfam" id="TIGR01733">
    <property type="entry name" value="AA-adenyl-dom"/>
    <property type="match status" value="1"/>
</dbReference>
<feature type="domain" description="Carrier" evidence="1">
    <location>
        <begin position="528"/>
        <end position="602"/>
    </location>
</feature>